<sequence>MRYLCYDTALNEEYTLIQLLQRYPHAVSLFSGTDDEGIWDAAPWIFEVNTDCYALREEDTLIRLDRCIIFETAEPREEVIRFLQGLFYKNTAEGPVYLRVWDARVLLDSFREWGEKDRQVFFEFFDCFYTEGAEPGSMDRWVLDKKQDLVAEERLLSGLFPEERVEDPGAAAAPGKKGFEGTAAPPPGSEPDPPPKRRRFFIE</sequence>
<organism evidence="3 4">
    <name type="scientific">Niabella drilacis (strain DSM 25811 / CCM 8410 / CCUG 62505 / LMG 26954 / E90)</name>
    <dbReference type="NCBI Taxonomy" id="1285928"/>
    <lineage>
        <taxon>Bacteria</taxon>
        <taxon>Pseudomonadati</taxon>
        <taxon>Bacteroidota</taxon>
        <taxon>Chitinophagia</taxon>
        <taxon>Chitinophagales</taxon>
        <taxon>Chitinophagaceae</taxon>
        <taxon>Niabella</taxon>
    </lineage>
</organism>
<dbReference type="Pfam" id="PF13503">
    <property type="entry name" value="DUF4123"/>
    <property type="match status" value="1"/>
</dbReference>
<dbReference type="EMBL" id="FMZO01000017">
    <property type="protein sequence ID" value="SDD98741.1"/>
    <property type="molecule type" value="Genomic_DNA"/>
</dbReference>
<feature type="domain" description="DUF4123" evidence="2">
    <location>
        <begin position="15"/>
        <end position="118"/>
    </location>
</feature>
<gene>
    <name evidence="3" type="ORF">SAMN04487894_11790</name>
</gene>
<dbReference type="AlphaFoldDB" id="A0A1G6Z882"/>
<dbReference type="OrthoDB" id="678953at2"/>
<keyword evidence="4" id="KW-1185">Reference proteome</keyword>
<dbReference type="STRING" id="1285928.SAMN04487894_11790"/>
<accession>A0A1G6Z882</accession>
<protein>
    <recommendedName>
        <fullName evidence="2">DUF4123 domain-containing protein</fullName>
    </recommendedName>
</protein>
<dbReference type="RefSeq" id="WP_090392466.1">
    <property type="nucleotide sequence ID" value="NZ_FMZO01000017.1"/>
</dbReference>
<evidence type="ECO:0000259" key="2">
    <source>
        <dbReference type="Pfam" id="PF13503"/>
    </source>
</evidence>
<proteinExistence type="predicted"/>
<evidence type="ECO:0000256" key="1">
    <source>
        <dbReference type="SAM" id="MobiDB-lite"/>
    </source>
</evidence>
<name>A0A1G6Z882_NIADE</name>
<evidence type="ECO:0000313" key="4">
    <source>
        <dbReference type="Proteomes" id="UP000198757"/>
    </source>
</evidence>
<feature type="region of interest" description="Disordered" evidence="1">
    <location>
        <begin position="160"/>
        <end position="203"/>
    </location>
</feature>
<evidence type="ECO:0000313" key="3">
    <source>
        <dbReference type="EMBL" id="SDD98741.1"/>
    </source>
</evidence>
<reference evidence="4" key="1">
    <citation type="submission" date="2016-10" db="EMBL/GenBank/DDBJ databases">
        <authorList>
            <person name="Varghese N."/>
            <person name="Submissions S."/>
        </authorList>
    </citation>
    <scope>NUCLEOTIDE SEQUENCE [LARGE SCALE GENOMIC DNA]</scope>
    <source>
        <strain evidence="4">DSM 25811 / CCM 8410 / LMG 26954 / E90</strain>
    </source>
</reference>
<dbReference type="InterPro" id="IPR025391">
    <property type="entry name" value="DUF4123"/>
</dbReference>
<dbReference type="Proteomes" id="UP000198757">
    <property type="component" value="Unassembled WGS sequence"/>
</dbReference>